<reference evidence="2 3" key="1">
    <citation type="journal article" date="2015" name="Genome Biol. Evol.">
        <title>Phylogenomic analyses indicate that early fungi evolved digesting cell walls of algal ancestors of land plants.</title>
        <authorList>
            <person name="Chang Y."/>
            <person name="Wang S."/>
            <person name="Sekimoto S."/>
            <person name="Aerts A.L."/>
            <person name="Choi C."/>
            <person name="Clum A."/>
            <person name="LaButti K.M."/>
            <person name="Lindquist E.A."/>
            <person name="Yee Ngan C."/>
            <person name="Ohm R.A."/>
            <person name="Salamov A.A."/>
            <person name="Grigoriev I.V."/>
            <person name="Spatafora J.W."/>
            <person name="Berbee M.L."/>
        </authorList>
    </citation>
    <scope>NUCLEOTIDE SEQUENCE [LARGE SCALE GENOMIC DNA]</scope>
    <source>
        <strain evidence="2 3">NRRL 28638</strain>
    </source>
</reference>
<dbReference type="SUPFAM" id="SSF56219">
    <property type="entry name" value="DNase I-like"/>
    <property type="match status" value="1"/>
</dbReference>
<dbReference type="SMART" id="SM00128">
    <property type="entry name" value="IPPc"/>
    <property type="match status" value="1"/>
</dbReference>
<dbReference type="AlphaFoldDB" id="A0A137P6C0"/>
<protein>
    <submittedName>
        <fullName evidence="2">DNase I-like protein</fullName>
    </submittedName>
</protein>
<dbReference type="InterPro" id="IPR000300">
    <property type="entry name" value="IPPc"/>
</dbReference>
<dbReference type="STRING" id="796925.A0A137P6C0"/>
<dbReference type="GO" id="GO:0004439">
    <property type="term" value="F:phosphatidylinositol-4,5-bisphosphate 5-phosphatase activity"/>
    <property type="evidence" value="ECO:0007669"/>
    <property type="project" value="TreeGrafter"/>
</dbReference>
<dbReference type="EMBL" id="KQ964499">
    <property type="protein sequence ID" value="KXN70560.1"/>
    <property type="molecule type" value="Genomic_DNA"/>
</dbReference>
<dbReference type="Proteomes" id="UP000070444">
    <property type="component" value="Unassembled WGS sequence"/>
</dbReference>
<dbReference type="GO" id="GO:0046856">
    <property type="term" value="P:phosphatidylinositol dephosphorylation"/>
    <property type="evidence" value="ECO:0007669"/>
    <property type="project" value="InterPro"/>
</dbReference>
<dbReference type="Gene3D" id="3.60.10.10">
    <property type="entry name" value="Endonuclease/exonuclease/phosphatase"/>
    <property type="match status" value="1"/>
</dbReference>
<sequence length="420" mass="47411">MKTNNQLNIIACTFNVHKEQDHPKELYSWIEPQFLNFGMNDLPDLIAVGYEEFLGLKDALLGGNQKYVQQVGLALQQKINSFTETLPSEGKNEINTDYTLLSGTGFGSNALFIFSRDKTLTKSVVSVLPVGLGSGIFWVGNKGAISVSIRLNSPSSSESSTSSVQQPSEYFINFICAHLDANKTDSSMRNFQLMDFAKRLEFTHPGMDKIMLSNHDTVVILGDLNYRVNASDDSELVEGHPEDYIQLDEQIQYNEENDQLHQHRTTFPFLGWFREATITFPPTYKYIVNSSKIDYTRTPSWCDRVLVAVRPPNEELAEEMKSDDNTPYHPLHFKDYQSVQSIQLSDHRPVYCHFVVDLISSSQTNPIFEFELDPYRDWKQVVGTVAGAGAGAGLVALGYWYIAPAALMVYSLTTLFNFRS</sequence>
<proteinExistence type="predicted"/>
<organism evidence="2 3">
    <name type="scientific">Conidiobolus coronatus (strain ATCC 28846 / CBS 209.66 / NRRL 28638)</name>
    <name type="common">Delacroixia coronata</name>
    <dbReference type="NCBI Taxonomy" id="796925"/>
    <lineage>
        <taxon>Eukaryota</taxon>
        <taxon>Fungi</taxon>
        <taxon>Fungi incertae sedis</taxon>
        <taxon>Zoopagomycota</taxon>
        <taxon>Entomophthoromycotina</taxon>
        <taxon>Entomophthoromycetes</taxon>
        <taxon>Entomophthorales</taxon>
        <taxon>Ancylistaceae</taxon>
        <taxon>Conidiobolus</taxon>
    </lineage>
</organism>
<evidence type="ECO:0000313" key="3">
    <source>
        <dbReference type="Proteomes" id="UP000070444"/>
    </source>
</evidence>
<name>A0A137P6C0_CONC2</name>
<feature type="domain" description="Inositol polyphosphate-related phosphatase" evidence="1">
    <location>
        <begin position="5"/>
        <end position="362"/>
    </location>
</feature>
<gene>
    <name evidence="2" type="ORF">CONCODRAFT_78805</name>
</gene>
<dbReference type="PANTHER" id="PTHR11200">
    <property type="entry name" value="INOSITOL 5-PHOSPHATASE"/>
    <property type="match status" value="1"/>
</dbReference>
<evidence type="ECO:0000259" key="1">
    <source>
        <dbReference type="SMART" id="SM00128"/>
    </source>
</evidence>
<dbReference type="Pfam" id="PF22669">
    <property type="entry name" value="Exo_endo_phos2"/>
    <property type="match status" value="1"/>
</dbReference>
<evidence type="ECO:0000313" key="2">
    <source>
        <dbReference type="EMBL" id="KXN70560.1"/>
    </source>
</evidence>
<dbReference type="InterPro" id="IPR046985">
    <property type="entry name" value="IP5"/>
</dbReference>
<dbReference type="OrthoDB" id="62798at2759"/>
<accession>A0A137P6C0</accession>
<dbReference type="InterPro" id="IPR036691">
    <property type="entry name" value="Endo/exonu/phosph_ase_sf"/>
</dbReference>
<keyword evidence="3" id="KW-1185">Reference proteome</keyword>